<reference evidence="8" key="1">
    <citation type="submission" date="2023-08" db="EMBL/GenBank/DDBJ databases">
        <title>Draft sequence of the Babesia gibsoni genome.</title>
        <authorList>
            <person name="Yamagishi J.Y."/>
            <person name="Xuan X.X."/>
        </authorList>
    </citation>
    <scope>NUCLEOTIDE SEQUENCE</scope>
    <source>
        <strain evidence="8">Azabu</strain>
    </source>
</reference>
<dbReference type="GO" id="GO:0034475">
    <property type="term" value="P:U4 snRNA 3'-end processing"/>
    <property type="evidence" value="ECO:0007669"/>
    <property type="project" value="TreeGrafter"/>
</dbReference>
<dbReference type="SUPFAM" id="SSF54211">
    <property type="entry name" value="Ribosomal protein S5 domain 2-like"/>
    <property type="match status" value="1"/>
</dbReference>
<comment type="caution">
    <text evidence="8">The sequence shown here is derived from an EMBL/GenBank/DDBJ whole genome shotgun (WGS) entry which is preliminary data.</text>
</comment>
<dbReference type="GO" id="GO:0000176">
    <property type="term" value="C:nuclear exosome (RNase complex)"/>
    <property type="evidence" value="ECO:0007669"/>
    <property type="project" value="TreeGrafter"/>
</dbReference>
<feature type="domain" description="Exoribonuclease phosphorolytic" evidence="7">
    <location>
        <begin position="73"/>
        <end position="218"/>
    </location>
</feature>
<dbReference type="GO" id="GO:0005730">
    <property type="term" value="C:nucleolus"/>
    <property type="evidence" value="ECO:0007669"/>
    <property type="project" value="UniProtKB-SubCell"/>
</dbReference>
<protein>
    <recommendedName>
        <fullName evidence="6">Ribosomal RNA-processing protein 42</fullName>
    </recommendedName>
</protein>
<evidence type="ECO:0000313" key="9">
    <source>
        <dbReference type="Proteomes" id="UP001230268"/>
    </source>
</evidence>
<comment type="subcellular location">
    <subcellularLocation>
        <location evidence="1">Cytoplasm</location>
    </subcellularLocation>
    <subcellularLocation>
        <location evidence="2">Nucleus</location>
        <location evidence="2">Nucleolus</location>
    </subcellularLocation>
</comment>
<dbReference type="SUPFAM" id="SSF55666">
    <property type="entry name" value="Ribonuclease PH domain 2-like"/>
    <property type="match status" value="1"/>
</dbReference>
<dbReference type="PANTHER" id="PTHR11097:SF8">
    <property type="entry name" value="EXOSOME COMPLEX COMPONENT RRP42"/>
    <property type="match status" value="1"/>
</dbReference>
<evidence type="ECO:0000256" key="4">
    <source>
        <dbReference type="ARBA" id="ARBA00022490"/>
    </source>
</evidence>
<keyword evidence="5" id="KW-0271">Exosome</keyword>
<dbReference type="GO" id="GO:0016075">
    <property type="term" value="P:rRNA catabolic process"/>
    <property type="evidence" value="ECO:0007669"/>
    <property type="project" value="TreeGrafter"/>
</dbReference>
<evidence type="ECO:0000256" key="3">
    <source>
        <dbReference type="ARBA" id="ARBA00006678"/>
    </source>
</evidence>
<dbReference type="GO" id="GO:0035925">
    <property type="term" value="F:mRNA 3'-UTR AU-rich region binding"/>
    <property type="evidence" value="ECO:0007669"/>
    <property type="project" value="TreeGrafter"/>
</dbReference>
<dbReference type="EMBL" id="JAVEPI010000001">
    <property type="protein sequence ID" value="KAK1444518.1"/>
    <property type="molecule type" value="Genomic_DNA"/>
</dbReference>
<dbReference type="Proteomes" id="UP001230268">
    <property type="component" value="Unassembled WGS sequence"/>
</dbReference>
<dbReference type="InterPro" id="IPR036345">
    <property type="entry name" value="ExoRNase_PH_dom2_sf"/>
</dbReference>
<dbReference type="GO" id="GO:0071038">
    <property type="term" value="P:TRAMP-dependent tRNA surveillance pathway"/>
    <property type="evidence" value="ECO:0007669"/>
    <property type="project" value="TreeGrafter"/>
</dbReference>
<keyword evidence="4" id="KW-0963">Cytoplasm</keyword>
<proteinExistence type="inferred from homology"/>
<sequence length="359" mass="40402">MTEMDATDSYNSSIPRDVYRQIDPIGFYSDFIRQYVRPNGRKLHEYRELDVVDLLGENRNFSSMPKEEGTTISSVRLAAGETHVHCVVKAFPILCDVPAEACPDSDSLITVDIELSKHLQPYVYDVNGVCANLNYCVSAIIENVLNSSDVLSVDQLRFHQLLDAGPQGGANDKISEYIVKMRLTWKIEIAIHFEEYDGNLVDMAILATSFALQKAHLPIALLEYSNLRGSYVIRYLDEKTLEQAFNDDCKICLEEDVCAQQLVERFKGVDFIGVPLHVKALPCTVTFLKFQRGTYILDPSNEEEKLGVNVSFYCLRGSDGSIRTQILNLMGCQGITADDYHCLEQVALDVIKSIANKKY</sequence>
<evidence type="ECO:0000256" key="5">
    <source>
        <dbReference type="ARBA" id="ARBA00022835"/>
    </source>
</evidence>
<keyword evidence="9" id="KW-1185">Reference proteome</keyword>
<comment type="similarity">
    <text evidence="3">Belongs to the RNase PH family.</text>
</comment>
<dbReference type="InterPro" id="IPR050590">
    <property type="entry name" value="Exosome_comp_Rrp42_subfam"/>
</dbReference>
<dbReference type="GO" id="GO:0034476">
    <property type="term" value="P:U5 snRNA 3'-end processing"/>
    <property type="evidence" value="ECO:0007669"/>
    <property type="project" value="TreeGrafter"/>
</dbReference>
<dbReference type="GO" id="GO:0034473">
    <property type="term" value="P:U1 snRNA 3'-end processing"/>
    <property type="evidence" value="ECO:0007669"/>
    <property type="project" value="TreeGrafter"/>
</dbReference>
<dbReference type="InterPro" id="IPR020568">
    <property type="entry name" value="Ribosomal_Su5_D2-typ_SF"/>
</dbReference>
<evidence type="ECO:0000313" key="8">
    <source>
        <dbReference type="EMBL" id="KAK1444518.1"/>
    </source>
</evidence>
<dbReference type="GO" id="GO:0071028">
    <property type="term" value="P:nuclear mRNA surveillance"/>
    <property type="evidence" value="ECO:0007669"/>
    <property type="project" value="TreeGrafter"/>
</dbReference>
<organism evidence="8 9">
    <name type="scientific">Babesia gibsoni</name>
    <dbReference type="NCBI Taxonomy" id="33632"/>
    <lineage>
        <taxon>Eukaryota</taxon>
        <taxon>Sar</taxon>
        <taxon>Alveolata</taxon>
        <taxon>Apicomplexa</taxon>
        <taxon>Aconoidasida</taxon>
        <taxon>Piroplasmida</taxon>
        <taxon>Babesiidae</taxon>
        <taxon>Babesia</taxon>
    </lineage>
</organism>
<dbReference type="GO" id="GO:0000177">
    <property type="term" value="C:cytoplasmic exosome (RNase complex)"/>
    <property type="evidence" value="ECO:0007669"/>
    <property type="project" value="TreeGrafter"/>
</dbReference>
<dbReference type="InterPro" id="IPR027408">
    <property type="entry name" value="PNPase/RNase_PH_dom_sf"/>
</dbReference>
<evidence type="ECO:0000256" key="2">
    <source>
        <dbReference type="ARBA" id="ARBA00004604"/>
    </source>
</evidence>
<dbReference type="AlphaFoldDB" id="A0AAD8PFJ6"/>
<dbReference type="GO" id="GO:0071035">
    <property type="term" value="P:nuclear polyadenylation-dependent rRNA catabolic process"/>
    <property type="evidence" value="ECO:0007669"/>
    <property type="project" value="TreeGrafter"/>
</dbReference>
<name>A0AAD8PFJ6_BABGI</name>
<gene>
    <name evidence="8" type="ORF">BgAZ_104240</name>
</gene>
<evidence type="ECO:0000259" key="7">
    <source>
        <dbReference type="Pfam" id="PF01138"/>
    </source>
</evidence>
<dbReference type="Pfam" id="PF01138">
    <property type="entry name" value="RNase_PH"/>
    <property type="match status" value="1"/>
</dbReference>
<dbReference type="GO" id="GO:0000467">
    <property type="term" value="P:exonucleolytic trimming to generate mature 3'-end of 5.8S rRNA from tricistronic rRNA transcript (SSU-rRNA, 5.8S rRNA, LSU-rRNA)"/>
    <property type="evidence" value="ECO:0007669"/>
    <property type="project" value="TreeGrafter"/>
</dbReference>
<dbReference type="Gene3D" id="3.30.230.70">
    <property type="entry name" value="GHMP Kinase, N-terminal domain"/>
    <property type="match status" value="1"/>
</dbReference>
<accession>A0AAD8PFJ6</accession>
<evidence type="ECO:0000256" key="6">
    <source>
        <dbReference type="ARBA" id="ARBA00042523"/>
    </source>
</evidence>
<dbReference type="InterPro" id="IPR001247">
    <property type="entry name" value="ExoRNase_PH_dom1"/>
</dbReference>
<evidence type="ECO:0000256" key="1">
    <source>
        <dbReference type="ARBA" id="ARBA00004496"/>
    </source>
</evidence>
<dbReference type="PANTHER" id="PTHR11097">
    <property type="entry name" value="EXOSOME COMPLEX EXONUCLEASE RIBOSOMAL RNA PROCESSING PROTEIN"/>
    <property type="match status" value="1"/>
</dbReference>